<evidence type="ECO:0000313" key="3">
    <source>
        <dbReference type="Proteomes" id="UP000228593"/>
    </source>
</evidence>
<organism evidence="2 3">
    <name type="scientific">Massilia psychrophila</name>
    <dbReference type="NCBI Taxonomy" id="1603353"/>
    <lineage>
        <taxon>Bacteria</taxon>
        <taxon>Pseudomonadati</taxon>
        <taxon>Pseudomonadota</taxon>
        <taxon>Betaproteobacteria</taxon>
        <taxon>Burkholderiales</taxon>
        <taxon>Oxalobacteraceae</taxon>
        <taxon>Telluria group</taxon>
        <taxon>Massilia</taxon>
    </lineage>
</organism>
<feature type="chain" id="PRO_5013593971" evidence="1">
    <location>
        <begin position="22"/>
        <end position="293"/>
    </location>
</feature>
<evidence type="ECO:0000313" key="2">
    <source>
        <dbReference type="EMBL" id="PIL41276.1"/>
    </source>
</evidence>
<sequence>MRPLVLACLLLASAISSQAGATNYSLWINGRGAGGAAGSYADFSYWGPARSGLGVNPRAVNWDGYNSIASQNGKVRDALDCFCTGTNWCYIATFSAGDPMIGYTLANFGGSSRQVSNAAPNAAGVCGVSGGAKQTQIGWNIRWVRAAAGAAGGTELADAGRWTTGEPLVHDLKTTTVRAMYNHNDTRGTWFYMYAGARGSAYSLLLPGQDDEVVAYHSSGGVAGSSGGSYCNPRDWWCNDLTLGAAVNEGGRPKWNNHYVHYRDDAEQFKHYLNNNWEGITIPLRADMEAFAR</sequence>
<keyword evidence="1" id="KW-0732">Signal</keyword>
<name>A0A2G8T5F3_9BURK</name>
<comment type="caution">
    <text evidence="2">The sequence shown here is derived from an EMBL/GenBank/DDBJ whole genome shotgun (WGS) entry which is preliminary data.</text>
</comment>
<dbReference type="OrthoDB" id="8886973at2"/>
<dbReference type="EMBL" id="PDOB01000003">
    <property type="protein sequence ID" value="PIL41276.1"/>
    <property type="molecule type" value="Genomic_DNA"/>
</dbReference>
<reference evidence="2 3" key="1">
    <citation type="submission" date="2017-10" db="EMBL/GenBank/DDBJ databases">
        <title>Massilia psychrophilum sp. nov., a novel purple-pigmented bacterium isolated from Tianshan glacier, Xinjiang Municipality, China.</title>
        <authorList>
            <person name="Wang H."/>
        </authorList>
    </citation>
    <scope>NUCLEOTIDE SEQUENCE [LARGE SCALE GENOMIC DNA]</scope>
    <source>
        <strain evidence="2 3">JCM 30813</strain>
    </source>
</reference>
<proteinExistence type="predicted"/>
<keyword evidence="3" id="KW-1185">Reference proteome</keyword>
<dbReference type="AlphaFoldDB" id="A0A2G8T5F3"/>
<dbReference type="Proteomes" id="UP000228593">
    <property type="component" value="Unassembled WGS sequence"/>
</dbReference>
<evidence type="ECO:0000256" key="1">
    <source>
        <dbReference type="SAM" id="SignalP"/>
    </source>
</evidence>
<gene>
    <name evidence="2" type="ORF">CR103_03390</name>
</gene>
<accession>A0A2G8T5F3</accession>
<feature type="signal peptide" evidence="1">
    <location>
        <begin position="1"/>
        <end position="21"/>
    </location>
</feature>
<protein>
    <submittedName>
        <fullName evidence="2">Uncharacterized protein</fullName>
    </submittedName>
</protein>